<sequence>MAGSIALMLSKTGGPPFHGSVGYVNDTIGAILARHRWRVRAFEPPRSDLGEEAMLPFALSARLAALDASSAPDVALFDGAGTSIRAPSRGWSRRNLMLYHGLAYGTGVWMTSRDIDLHCANSPYLERTLHATFAFPNWHRRGCLNPHGMRALTSLQLPVPCVESPDGHPGFGYGADIPPQILRRLEGDLVWGHALQPGKQEWFATLCVMYWLNELRGGPSAKGIKLLVSESSLTLDARRAMDAMLAGSGRSCDDYFVPVPNLNQRALFRLMRSSHFALAYNRFPEPFGFYVLESVHNGCPVYTNGVGNNRFLLPPGNGITVLETPAMAAQADGRQDPAAYRCVAERILGDLGQRDAIAGQCRRGAALINERWSVAAFERSLLAALDRLEHPLPPEPDFETLQVQLSPLVRSLDPSGRSLNDYASTMLRPETVALAMQLLGQRCADLASDEMEGIEAEHRLFAGGLLTLSTAPLPACAV</sequence>
<dbReference type="eggNOG" id="COG0438">
    <property type="taxonomic scope" value="Bacteria"/>
</dbReference>
<dbReference type="EMBL" id="CP011129">
    <property type="protein sequence ID" value="ALN81263.1"/>
    <property type="molecule type" value="Genomic_DNA"/>
</dbReference>
<keyword evidence="2" id="KW-1185">Reference proteome</keyword>
<dbReference type="KEGG" id="lab:LA76x_3135"/>
<name>A0A0S2FCI6_LYSAN</name>
<dbReference type="Gene3D" id="3.40.50.2000">
    <property type="entry name" value="Glycogen Phosphorylase B"/>
    <property type="match status" value="1"/>
</dbReference>
<dbReference type="RefSeq" id="WP_057918364.1">
    <property type="nucleotide sequence ID" value="NZ_CP011129.1"/>
</dbReference>
<dbReference type="PATRIC" id="fig|84531.8.peg.3144"/>
<protein>
    <recommendedName>
        <fullName evidence="3">Glycosyl transferases group 1 family protein</fullName>
    </recommendedName>
</protein>
<proteinExistence type="predicted"/>
<dbReference type="SUPFAM" id="SSF53756">
    <property type="entry name" value="UDP-Glycosyltransferase/glycogen phosphorylase"/>
    <property type="match status" value="2"/>
</dbReference>
<organism evidence="1 2">
    <name type="scientific">Lysobacter antibioticus</name>
    <dbReference type="NCBI Taxonomy" id="84531"/>
    <lineage>
        <taxon>Bacteria</taxon>
        <taxon>Pseudomonadati</taxon>
        <taxon>Pseudomonadota</taxon>
        <taxon>Gammaproteobacteria</taxon>
        <taxon>Lysobacterales</taxon>
        <taxon>Lysobacteraceae</taxon>
        <taxon>Lysobacter</taxon>
    </lineage>
</organism>
<gene>
    <name evidence="1" type="ORF">LA76x_3135</name>
</gene>
<reference evidence="1 2" key="1">
    <citation type="journal article" date="2015" name="BMC Genomics">
        <title>Comparative genomics and metabolic profiling of the genus Lysobacter.</title>
        <authorList>
            <person name="de Bruijn I."/>
            <person name="Cheng X."/>
            <person name="de Jager V."/>
            <person name="Exposito R.G."/>
            <person name="Watrous J."/>
            <person name="Patel N."/>
            <person name="Postma J."/>
            <person name="Dorrestein P.C."/>
            <person name="Kobayashi D."/>
            <person name="Raaijmakers J.M."/>
        </authorList>
    </citation>
    <scope>NUCLEOTIDE SEQUENCE [LARGE SCALE GENOMIC DNA]</scope>
    <source>
        <strain evidence="1 2">76</strain>
    </source>
</reference>
<evidence type="ECO:0008006" key="3">
    <source>
        <dbReference type="Google" id="ProtNLM"/>
    </source>
</evidence>
<evidence type="ECO:0000313" key="2">
    <source>
        <dbReference type="Proteomes" id="UP000060787"/>
    </source>
</evidence>
<dbReference type="Proteomes" id="UP000060787">
    <property type="component" value="Chromosome"/>
</dbReference>
<dbReference type="STRING" id="84531.LA76x_3135"/>
<dbReference type="AlphaFoldDB" id="A0A0S2FCI6"/>
<accession>A0A0S2FCI6</accession>
<evidence type="ECO:0000313" key="1">
    <source>
        <dbReference type="EMBL" id="ALN81263.1"/>
    </source>
</evidence>